<dbReference type="Proteomes" id="UP000054107">
    <property type="component" value="Unassembled WGS sequence"/>
</dbReference>
<evidence type="ECO:0000313" key="2">
    <source>
        <dbReference type="EMBL" id="CEP18694.1"/>
    </source>
</evidence>
<name>A0A0B7NUM3_9FUNG</name>
<dbReference type="InterPro" id="IPR032870">
    <property type="entry name" value="ALKBH7-like"/>
</dbReference>
<feature type="compositionally biased region" description="Polar residues" evidence="1">
    <location>
        <begin position="1"/>
        <end position="15"/>
    </location>
</feature>
<organism evidence="2 3">
    <name type="scientific">Parasitella parasitica</name>
    <dbReference type="NCBI Taxonomy" id="35722"/>
    <lineage>
        <taxon>Eukaryota</taxon>
        <taxon>Fungi</taxon>
        <taxon>Fungi incertae sedis</taxon>
        <taxon>Mucoromycota</taxon>
        <taxon>Mucoromycotina</taxon>
        <taxon>Mucoromycetes</taxon>
        <taxon>Mucorales</taxon>
        <taxon>Mucorineae</taxon>
        <taxon>Mucoraceae</taxon>
        <taxon>Parasitella</taxon>
    </lineage>
</organism>
<dbReference type="PANTHER" id="PTHR21052">
    <property type="entry name" value="SPERMATOGENESIS ASSOCIATED 11-RELATED"/>
    <property type="match status" value="1"/>
</dbReference>
<dbReference type="EMBL" id="LN733886">
    <property type="protein sequence ID" value="CEP18694.1"/>
    <property type="molecule type" value="Genomic_DNA"/>
</dbReference>
<dbReference type="GO" id="GO:0005759">
    <property type="term" value="C:mitochondrial matrix"/>
    <property type="evidence" value="ECO:0007669"/>
    <property type="project" value="TreeGrafter"/>
</dbReference>
<keyword evidence="3" id="KW-1185">Reference proteome</keyword>
<dbReference type="SUPFAM" id="SSF51197">
    <property type="entry name" value="Clavaminate synthase-like"/>
    <property type="match status" value="1"/>
</dbReference>
<dbReference type="PANTHER" id="PTHR21052:SF0">
    <property type="entry name" value="ALPHA-KETOGLUTARATE-DEPENDENT DIOXYGENASE ALKB HOMOLOG 7, MITOCHONDRIAL"/>
    <property type="match status" value="1"/>
</dbReference>
<dbReference type="GO" id="GO:0006631">
    <property type="term" value="P:fatty acid metabolic process"/>
    <property type="evidence" value="ECO:0007669"/>
    <property type="project" value="TreeGrafter"/>
</dbReference>
<protein>
    <recommendedName>
        <fullName evidence="4">Alpha-ketoglutarate-dependent dioxygenase AlkB-like domain-containing protein</fullName>
    </recommendedName>
</protein>
<dbReference type="GO" id="GO:0006974">
    <property type="term" value="P:DNA damage response"/>
    <property type="evidence" value="ECO:0007669"/>
    <property type="project" value="InterPro"/>
</dbReference>
<reference evidence="2 3" key="1">
    <citation type="submission" date="2014-09" db="EMBL/GenBank/DDBJ databases">
        <authorList>
            <person name="Ellenberger Sabrina"/>
        </authorList>
    </citation>
    <scope>NUCLEOTIDE SEQUENCE [LARGE SCALE GENOMIC DNA]</scope>
    <source>
        <strain evidence="2 3">CBS 412.66</strain>
    </source>
</reference>
<accession>A0A0B7NUM3</accession>
<dbReference type="InterPro" id="IPR037151">
    <property type="entry name" value="AlkB-like_sf"/>
</dbReference>
<evidence type="ECO:0008006" key="4">
    <source>
        <dbReference type="Google" id="ProtNLM"/>
    </source>
</evidence>
<dbReference type="OrthoDB" id="412814at2759"/>
<feature type="region of interest" description="Disordered" evidence="1">
    <location>
        <begin position="1"/>
        <end position="23"/>
    </location>
</feature>
<evidence type="ECO:0000313" key="3">
    <source>
        <dbReference type="Proteomes" id="UP000054107"/>
    </source>
</evidence>
<dbReference type="Gene3D" id="2.60.120.590">
    <property type="entry name" value="Alpha-ketoglutarate-dependent dioxygenase AlkB-like"/>
    <property type="match status" value="1"/>
</dbReference>
<dbReference type="AlphaFoldDB" id="A0A0B7NUM3"/>
<gene>
    <name evidence="2" type="primary">PARPA_13001.1 scaffold 45703</name>
</gene>
<proteinExistence type="predicted"/>
<sequence>MRPTRKNATSYNNAENTDDRDKQDILLRPGDILALSQEARYDWEHGIQSRLFDEIDGQLITRGTRISVTLRKLKYGQEEMPSMTTSEQ</sequence>
<evidence type="ECO:0000256" key="1">
    <source>
        <dbReference type="SAM" id="MobiDB-lite"/>
    </source>
</evidence>